<gene>
    <name evidence="1" type="ORF">EGK_20357</name>
</gene>
<dbReference type="AlphaFoldDB" id="F7BD92"/>
<reference evidence="1" key="1">
    <citation type="journal article" date="2011" name="Nat. Biotechnol.">
        <title>Genome sequencing and comparison of two nonhuman primate animal models, the cynomolgus and Chinese rhesus macaques.</title>
        <authorList>
            <person name="Yan G."/>
            <person name="Zhang G."/>
            <person name="Fang X."/>
            <person name="Zhang Y."/>
            <person name="Li C."/>
            <person name="Ling F."/>
            <person name="Cooper D.N."/>
            <person name="Li Q."/>
            <person name="Li Y."/>
            <person name="van Gool A.J."/>
            <person name="Du H."/>
            <person name="Chen J."/>
            <person name="Chen R."/>
            <person name="Zhang P."/>
            <person name="Huang Z."/>
            <person name="Thompson J.R."/>
            <person name="Meng Y."/>
            <person name="Bai Y."/>
            <person name="Wang J."/>
            <person name="Zhuo M."/>
            <person name="Wang T."/>
            <person name="Huang Y."/>
            <person name="Wei L."/>
            <person name="Li J."/>
            <person name="Wang Z."/>
            <person name="Hu H."/>
            <person name="Yang P."/>
            <person name="Le L."/>
            <person name="Stenson P.D."/>
            <person name="Li B."/>
            <person name="Liu X."/>
            <person name="Ball E.V."/>
            <person name="An N."/>
            <person name="Huang Q."/>
            <person name="Zhang Y."/>
            <person name="Fan W."/>
            <person name="Zhang X."/>
            <person name="Li Y."/>
            <person name="Wang W."/>
            <person name="Katze M.G."/>
            <person name="Su B."/>
            <person name="Nielsen R."/>
            <person name="Yang H."/>
            <person name="Wang J."/>
            <person name="Wang X."/>
            <person name="Wang J."/>
        </authorList>
    </citation>
    <scope>NUCLEOTIDE SEQUENCE [LARGE SCALE GENOMIC DNA]</scope>
    <source>
        <strain evidence="1">CR-5</strain>
    </source>
</reference>
<name>F7BD92_MACMU</name>
<dbReference type="EMBL" id="CM001273">
    <property type="protein sequence ID" value="EHH30617.1"/>
    <property type="molecule type" value="Genomic_DNA"/>
</dbReference>
<dbReference type="HOGENOM" id="CLU_118864_5_0_1"/>
<feature type="non-terminal residue" evidence="1">
    <location>
        <position position="61"/>
    </location>
</feature>
<dbReference type="Proteomes" id="UP000013456">
    <property type="component" value="Chromosome X"/>
</dbReference>
<protein>
    <submittedName>
        <fullName evidence="1">Uncharacterized protein</fullName>
    </submittedName>
</protein>
<evidence type="ECO:0000313" key="1">
    <source>
        <dbReference type="EMBL" id="EHH30617.1"/>
    </source>
</evidence>
<proteinExistence type="predicted"/>
<dbReference type="PANTHER" id="PTHR46254">
    <property type="entry name" value="PROTEIN GVQW1-RELATED"/>
    <property type="match status" value="1"/>
</dbReference>
<feature type="non-terminal residue" evidence="1">
    <location>
        <position position="1"/>
    </location>
</feature>
<accession>F7BD92</accession>
<organism evidence="1">
    <name type="scientific">Macaca mulatta</name>
    <name type="common">Rhesus macaque</name>
    <dbReference type="NCBI Taxonomy" id="9544"/>
    <lineage>
        <taxon>Eukaryota</taxon>
        <taxon>Metazoa</taxon>
        <taxon>Chordata</taxon>
        <taxon>Craniata</taxon>
        <taxon>Vertebrata</taxon>
        <taxon>Euteleostomi</taxon>
        <taxon>Mammalia</taxon>
        <taxon>Eutheria</taxon>
        <taxon>Euarchontoglires</taxon>
        <taxon>Primates</taxon>
        <taxon>Haplorrhini</taxon>
        <taxon>Catarrhini</taxon>
        <taxon>Cercopithecidae</taxon>
        <taxon>Cercopithecinae</taxon>
        <taxon>Macaca</taxon>
    </lineage>
</organism>
<sequence length="61" mass="6841">VTQAGVQQHDLSSLQPLSPGFKQFSHLSLPSSRDYRCAPPYLANFCIFSEDRVSPCWPGWS</sequence>